<dbReference type="EMBL" id="CP049056">
    <property type="protein sequence ID" value="QIE55546.1"/>
    <property type="molecule type" value="Genomic_DNA"/>
</dbReference>
<organism evidence="8 9">
    <name type="scientific">Pikeienuella piscinae</name>
    <dbReference type="NCBI Taxonomy" id="2748098"/>
    <lineage>
        <taxon>Bacteria</taxon>
        <taxon>Pseudomonadati</taxon>
        <taxon>Pseudomonadota</taxon>
        <taxon>Alphaproteobacteria</taxon>
        <taxon>Rhodobacterales</taxon>
        <taxon>Paracoccaceae</taxon>
        <taxon>Pikeienuella</taxon>
    </lineage>
</organism>
<dbReference type="InterPro" id="IPR016032">
    <property type="entry name" value="Sig_transdc_resp-reg_C-effctor"/>
</dbReference>
<proteinExistence type="predicted"/>
<name>A0A7L5BZ60_9RHOB</name>
<dbReference type="Proteomes" id="UP000503336">
    <property type="component" value="Chromosome"/>
</dbReference>
<evidence type="ECO:0000259" key="6">
    <source>
        <dbReference type="PROSITE" id="PS50043"/>
    </source>
</evidence>
<dbReference type="Pfam" id="PF00072">
    <property type="entry name" value="Response_reg"/>
    <property type="match status" value="1"/>
</dbReference>
<keyword evidence="9" id="KW-1185">Reference proteome</keyword>
<keyword evidence="3" id="KW-0238">DNA-binding</keyword>
<evidence type="ECO:0000259" key="7">
    <source>
        <dbReference type="PROSITE" id="PS50110"/>
    </source>
</evidence>
<dbReference type="PROSITE" id="PS50043">
    <property type="entry name" value="HTH_LUXR_2"/>
    <property type="match status" value="1"/>
</dbReference>
<dbReference type="RefSeq" id="WP_165097619.1">
    <property type="nucleotide sequence ID" value="NZ_CP049056.1"/>
</dbReference>
<dbReference type="PRINTS" id="PR00038">
    <property type="entry name" value="HTHLUXR"/>
</dbReference>
<dbReference type="PROSITE" id="PS50110">
    <property type="entry name" value="RESPONSE_REGULATORY"/>
    <property type="match status" value="1"/>
</dbReference>
<feature type="domain" description="HTH luxR-type" evidence="6">
    <location>
        <begin position="148"/>
        <end position="212"/>
    </location>
</feature>
<dbReference type="GO" id="GO:0006355">
    <property type="term" value="P:regulation of DNA-templated transcription"/>
    <property type="evidence" value="ECO:0007669"/>
    <property type="project" value="InterPro"/>
</dbReference>
<dbReference type="InterPro" id="IPR039420">
    <property type="entry name" value="WalR-like"/>
</dbReference>
<evidence type="ECO:0000313" key="9">
    <source>
        <dbReference type="Proteomes" id="UP000503336"/>
    </source>
</evidence>
<dbReference type="CDD" id="cd17535">
    <property type="entry name" value="REC_NarL-like"/>
    <property type="match status" value="1"/>
</dbReference>
<evidence type="ECO:0000256" key="4">
    <source>
        <dbReference type="ARBA" id="ARBA00023163"/>
    </source>
</evidence>
<reference evidence="8 9" key="1">
    <citation type="submission" date="2020-02" db="EMBL/GenBank/DDBJ databases">
        <title>complete genome sequence of Rhodobacteraceae bacterium.</title>
        <authorList>
            <person name="Park J."/>
            <person name="Kim Y.-S."/>
            <person name="Kim K.-H."/>
        </authorList>
    </citation>
    <scope>NUCLEOTIDE SEQUENCE [LARGE SCALE GENOMIC DNA]</scope>
    <source>
        <strain evidence="8 9">RR4-56</strain>
    </source>
</reference>
<dbReference type="Pfam" id="PF00196">
    <property type="entry name" value="GerE"/>
    <property type="match status" value="1"/>
</dbReference>
<gene>
    <name evidence="8" type="ORF">G5B40_08795</name>
</gene>
<dbReference type="InterPro" id="IPR036388">
    <property type="entry name" value="WH-like_DNA-bd_sf"/>
</dbReference>
<dbReference type="CDD" id="cd06170">
    <property type="entry name" value="LuxR_C_like"/>
    <property type="match status" value="1"/>
</dbReference>
<comment type="caution">
    <text evidence="5">Lacks conserved residue(s) required for the propagation of feature annotation.</text>
</comment>
<evidence type="ECO:0000256" key="2">
    <source>
        <dbReference type="ARBA" id="ARBA00023015"/>
    </source>
</evidence>
<dbReference type="InterPro" id="IPR001789">
    <property type="entry name" value="Sig_transdc_resp-reg_receiver"/>
</dbReference>
<dbReference type="Gene3D" id="1.10.10.10">
    <property type="entry name" value="Winged helix-like DNA-binding domain superfamily/Winged helix DNA-binding domain"/>
    <property type="match status" value="1"/>
</dbReference>
<evidence type="ECO:0000313" key="8">
    <source>
        <dbReference type="EMBL" id="QIE55546.1"/>
    </source>
</evidence>
<protein>
    <submittedName>
        <fullName evidence="8">Response regulator transcription factor</fullName>
    </submittedName>
</protein>
<dbReference type="AlphaFoldDB" id="A0A7L5BZ60"/>
<dbReference type="GO" id="GO:0000160">
    <property type="term" value="P:phosphorelay signal transduction system"/>
    <property type="evidence" value="ECO:0007669"/>
    <property type="project" value="InterPro"/>
</dbReference>
<dbReference type="Gene3D" id="3.40.50.2300">
    <property type="match status" value="1"/>
</dbReference>
<dbReference type="SMART" id="SM00448">
    <property type="entry name" value="REC"/>
    <property type="match status" value="1"/>
</dbReference>
<dbReference type="PANTHER" id="PTHR43214:SF41">
    <property type="entry name" value="NITRATE_NITRITE RESPONSE REGULATOR PROTEIN NARP"/>
    <property type="match status" value="1"/>
</dbReference>
<feature type="domain" description="Response regulatory" evidence="7">
    <location>
        <begin position="15"/>
        <end position="136"/>
    </location>
</feature>
<evidence type="ECO:0000256" key="1">
    <source>
        <dbReference type="ARBA" id="ARBA00022553"/>
    </source>
</evidence>
<dbReference type="SMART" id="SM00421">
    <property type="entry name" value="HTH_LUXR"/>
    <property type="match status" value="1"/>
</dbReference>
<accession>A0A7L5BZ60</accession>
<dbReference type="InterPro" id="IPR000792">
    <property type="entry name" value="Tscrpt_reg_LuxR_C"/>
</dbReference>
<dbReference type="InterPro" id="IPR011006">
    <property type="entry name" value="CheY-like_superfamily"/>
</dbReference>
<evidence type="ECO:0000256" key="3">
    <source>
        <dbReference type="ARBA" id="ARBA00023125"/>
    </source>
</evidence>
<dbReference type="KEGG" id="hdh:G5B40_08795"/>
<keyword evidence="2" id="KW-0805">Transcription regulation</keyword>
<dbReference type="GO" id="GO:0003677">
    <property type="term" value="F:DNA binding"/>
    <property type="evidence" value="ECO:0007669"/>
    <property type="project" value="UniProtKB-KW"/>
</dbReference>
<dbReference type="SUPFAM" id="SSF52172">
    <property type="entry name" value="CheY-like"/>
    <property type="match status" value="1"/>
</dbReference>
<sequence length="212" mass="22686">MSPISLSHRRAQPITVAVIDKNPLVRRGLDQILREDGRFDLVMSAADGEAFLADYAARGVAAPVDVAVSGWVMARGGGGKSLLQRISAMANPPKVVIYTGDLSDMALRAAIREGAAGLVHKSEQPERLLQAIAAAANGGRDFPAAARRQPPMAALTKRERELLAALADGATNNRLAEDLGVSVNTVKFHLRNLYEKLDVRNRAQAVAIFLSE</sequence>
<dbReference type="SUPFAM" id="SSF46894">
    <property type="entry name" value="C-terminal effector domain of the bipartite response regulators"/>
    <property type="match status" value="1"/>
</dbReference>
<dbReference type="InterPro" id="IPR058245">
    <property type="entry name" value="NreC/VraR/RcsB-like_REC"/>
</dbReference>
<dbReference type="PANTHER" id="PTHR43214">
    <property type="entry name" value="TWO-COMPONENT RESPONSE REGULATOR"/>
    <property type="match status" value="1"/>
</dbReference>
<keyword evidence="1" id="KW-0597">Phosphoprotein</keyword>
<evidence type="ECO:0000256" key="5">
    <source>
        <dbReference type="PROSITE-ProRule" id="PRU00169"/>
    </source>
</evidence>
<keyword evidence="4" id="KW-0804">Transcription</keyword>